<dbReference type="PANTHER" id="PTHR34597:SF1">
    <property type="entry name" value="HEME_HEMOPEXIN TRANSPORTER PROTEIN HUXB"/>
    <property type="match status" value="1"/>
</dbReference>
<dbReference type="Pfam" id="PF03865">
    <property type="entry name" value="ShlB"/>
    <property type="match status" value="1"/>
</dbReference>
<gene>
    <name evidence="11" type="ORF">K4A83_18125</name>
</gene>
<dbReference type="InterPro" id="IPR051544">
    <property type="entry name" value="TPS_OM_transporter"/>
</dbReference>
<evidence type="ECO:0000256" key="9">
    <source>
        <dbReference type="SAM" id="Phobius"/>
    </source>
</evidence>
<evidence type="ECO:0000256" key="1">
    <source>
        <dbReference type="ARBA" id="ARBA00004442"/>
    </source>
</evidence>
<dbReference type="EMBL" id="JAIHOM010000114">
    <property type="protein sequence ID" value="MCW6038173.1"/>
    <property type="molecule type" value="Genomic_DNA"/>
</dbReference>
<keyword evidence="3" id="KW-0813">Transport</keyword>
<evidence type="ECO:0000256" key="8">
    <source>
        <dbReference type="ARBA" id="ARBA00023237"/>
    </source>
</evidence>
<evidence type="ECO:0000256" key="6">
    <source>
        <dbReference type="ARBA" id="ARBA00022927"/>
    </source>
</evidence>
<evidence type="ECO:0000256" key="3">
    <source>
        <dbReference type="ARBA" id="ARBA00022448"/>
    </source>
</evidence>
<keyword evidence="4" id="KW-1134">Transmembrane beta strand</keyword>
<feature type="transmembrane region" description="Helical" evidence="9">
    <location>
        <begin position="26"/>
        <end position="47"/>
    </location>
</feature>
<dbReference type="InterPro" id="IPR034746">
    <property type="entry name" value="POTRA"/>
</dbReference>
<sequence length="632" mass="70592">MGNRWLDSEELFMKFTTNDLANNQPLVYSFSLWQVLLITGLFWGLVLERSGDGATFFSEEMEKSLISQPVLQAQTTNFFRLQLSQLPTFLRVQNDNQDRFIQPPPTPLEPLEPDSEGITPEEEIPIPPVPTPQPMEGEIQVNSISLEGSSIFSEEDFAESFRPFIGQRVTMESLQQLGDLVTERYLELGYITSRAVLDSDSIVGGNIRVQVVEGGIEEIQVEGLRRLKPHYIRRRVALGARTPLNTADLENQLRLLRADTLLDNVEASLRTGTQAGQSILVVRVTEASNFRGTAFSDNYSPASVGSERIGTRLNYYNLSGLGDVLGVELTRTAQGGSNTLDWNYRIPVNAMNGTFQVRNSFNTNQVILSTDIFDIRGNTQLYELSFRQPLVRSPREEFALSLGFTYQQGQTFTIFGPTPIGIGAEEDGRTRTSVIKFGQDYTRRDAQGAWALRSQFSFGVDVLNATVNPSPIPDTRFVSWLGQIQRVQVVNPNYFIIAGLDLQWASKPLLPSQQFVVGGGQSVRGYRQNVRTGDNGLRFSVENRFTVLRDEGGDPMLILAPFADVGYVWNNSNNLIGPVDQSFVAGVGLGLLWQPISGLNIRLDYGYPLIRLRDRGNNAQDDGLYFNVILQF</sequence>
<keyword evidence="8" id="KW-0998">Cell outer membrane</keyword>
<evidence type="ECO:0000313" key="11">
    <source>
        <dbReference type="EMBL" id="MCW6038173.1"/>
    </source>
</evidence>
<keyword evidence="7 9" id="KW-0472">Membrane</keyword>
<keyword evidence="9" id="KW-1133">Transmembrane helix</keyword>
<dbReference type="InterPro" id="IPR005565">
    <property type="entry name" value="Hemolysn_activator_HlyB_C"/>
</dbReference>
<keyword evidence="6" id="KW-0653">Protein transport</keyword>
<accession>A0ABT3L9I2</accession>
<evidence type="ECO:0000256" key="4">
    <source>
        <dbReference type="ARBA" id="ARBA00022452"/>
    </source>
</evidence>
<dbReference type="Pfam" id="PF08479">
    <property type="entry name" value="POTRA_2"/>
    <property type="match status" value="1"/>
</dbReference>
<organism evidence="11 12">
    <name type="scientific">Spirulina subsalsa FACHB-351</name>
    <dbReference type="NCBI Taxonomy" id="234711"/>
    <lineage>
        <taxon>Bacteria</taxon>
        <taxon>Bacillati</taxon>
        <taxon>Cyanobacteriota</taxon>
        <taxon>Cyanophyceae</taxon>
        <taxon>Spirulinales</taxon>
        <taxon>Spirulinaceae</taxon>
        <taxon>Spirulina</taxon>
    </lineage>
</organism>
<comment type="similarity">
    <text evidence="2">Belongs to the TPS (TC 1.B.20) family.</text>
</comment>
<protein>
    <submittedName>
        <fullName evidence="11">BamA/TamA family outer membrane protein</fullName>
    </submittedName>
</protein>
<feature type="domain" description="POTRA" evidence="10">
    <location>
        <begin position="139"/>
        <end position="214"/>
    </location>
</feature>
<reference evidence="11 12" key="1">
    <citation type="submission" date="2021-08" db="EMBL/GenBank/DDBJ databases">
        <title>Draft genome sequence of Spirulina subsalsa with high tolerance to salinity and hype-accumulation of phycocyanin.</title>
        <authorList>
            <person name="Pei H."/>
            <person name="Jiang L."/>
        </authorList>
    </citation>
    <scope>NUCLEOTIDE SEQUENCE [LARGE SCALE GENOMIC DNA]</scope>
    <source>
        <strain evidence="11 12">FACHB-351</strain>
    </source>
</reference>
<evidence type="ECO:0000259" key="10">
    <source>
        <dbReference type="PROSITE" id="PS51779"/>
    </source>
</evidence>
<evidence type="ECO:0000313" key="12">
    <source>
        <dbReference type="Proteomes" id="UP001526426"/>
    </source>
</evidence>
<comment type="caution">
    <text evidence="11">The sequence shown here is derived from an EMBL/GenBank/DDBJ whole genome shotgun (WGS) entry which is preliminary data.</text>
</comment>
<proteinExistence type="inferred from homology"/>
<comment type="subcellular location">
    <subcellularLocation>
        <location evidence="1">Cell outer membrane</location>
    </subcellularLocation>
</comment>
<evidence type="ECO:0000256" key="5">
    <source>
        <dbReference type="ARBA" id="ARBA00022692"/>
    </source>
</evidence>
<dbReference type="Gene3D" id="2.40.160.50">
    <property type="entry name" value="membrane protein fhac: a member of the omp85/tpsb transporter family"/>
    <property type="match status" value="1"/>
</dbReference>
<dbReference type="PANTHER" id="PTHR34597">
    <property type="entry name" value="SLR1661 PROTEIN"/>
    <property type="match status" value="1"/>
</dbReference>
<evidence type="ECO:0000256" key="2">
    <source>
        <dbReference type="ARBA" id="ARBA00009055"/>
    </source>
</evidence>
<keyword evidence="12" id="KW-1185">Reference proteome</keyword>
<evidence type="ECO:0000256" key="7">
    <source>
        <dbReference type="ARBA" id="ARBA00023136"/>
    </source>
</evidence>
<dbReference type="InterPro" id="IPR013686">
    <property type="entry name" value="Polypept-transport_assoc_ShlB"/>
</dbReference>
<name>A0ABT3L9I2_9CYAN</name>
<dbReference type="Proteomes" id="UP001526426">
    <property type="component" value="Unassembled WGS sequence"/>
</dbReference>
<dbReference type="PROSITE" id="PS51779">
    <property type="entry name" value="POTRA"/>
    <property type="match status" value="1"/>
</dbReference>
<keyword evidence="5 9" id="KW-0812">Transmembrane</keyword>
<dbReference type="Gene3D" id="3.10.20.310">
    <property type="entry name" value="membrane protein fhac"/>
    <property type="match status" value="1"/>
</dbReference>